<evidence type="ECO:0000256" key="4">
    <source>
        <dbReference type="ARBA" id="ARBA00022617"/>
    </source>
</evidence>
<dbReference type="PANTHER" id="PTHR47943:SF2">
    <property type="entry name" value="CYTOCHROME P450"/>
    <property type="match status" value="1"/>
</dbReference>
<evidence type="ECO:0000256" key="8">
    <source>
        <dbReference type="ARBA" id="ARBA00023033"/>
    </source>
</evidence>
<proteinExistence type="inferred from homology"/>
<dbReference type="STRING" id="33114.A0A2G2V6Z6"/>
<keyword evidence="8" id="KW-0503">Monooxygenase</keyword>
<dbReference type="InterPro" id="IPR001128">
    <property type="entry name" value="Cyt_P450"/>
</dbReference>
<dbReference type="GO" id="GO:0005506">
    <property type="term" value="F:iron ion binding"/>
    <property type="evidence" value="ECO:0007669"/>
    <property type="project" value="InterPro"/>
</dbReference>
<protein>
    <recommendedName>
        <fullName evidence="12">Cytochrome</fullName>
    </recommendedName>
</protein>
<evidence type="ECO:0000313" key="11">
    <source>
        <dbReference type="Proteomes" id="UP000224567"/>
    </source>
</evidence>
<dbReference type="InterPro" id="IPR036396">
    <property type="entry name" value="Cyt_P450_sf"/>
</dbReference>
<evidence type="ECO:0000256" key="9">
    <source>
        <dbReference type="ARBA" id="ARBA00023136"/>
    </source>
</evidence>
<keyword evidence="11" id="KW-1185">Reference proteome</keyword>
<dbReference type="OrthoDB" id="2789670at2759"/>
<dbReference type="Pfam" id="PF00067">
    <property type="entry name" value="p450"/>
    <property type="match status" value="1"/>
</dbReference>
<dbReference type="SUPFAM" id="SSF48264">
    <property type="entry name" value="Cytochrome P450"/>
    <property type="match status" value="1"/>
</dbReference>
<organism evidence="10 11">
    <name type="scientific">Capsicum baccatum</name>
    <name type="common">Peruvian pepper</name>
    <dbReference type="NCBI Taxonomy" id="33114"/>
    <lineage>
        <taxon>Eukaryota</taxon>
        <taxon>Viridiplantae</taxon>
        <taxon>Streptophyta</taxon>
        <taxon>Embryophyta</taxon>
        <taxon>Tracheophyta</taxon>
        <taxon>Spermatophyta</taxon>
        <taxon>Magnoliopsida</taxon>
        <taxon>eudicotyledons</taxon>
        <taxon>Gunneridae</taxon>
        <taxon>Pentapetalae</taxon>
        <taxon>asterids</taxon>
        <taxon>lamiids</taxon>
        <taxon>Solanales</taxon>
        <taxon>Solanaceae</taxon>
        <taxon>Solanoideae</taxon>
        <taxon>Capsiceae</taxon>
        <taxon>Capsicum</taxon>
    </lineage>
</organism>
<evidence type="ECO:0000256" key="6">
    <source>
        <dbReference type="ARBA" id="ARBA00023002"/>
    </source>
</evidence>
<gene>
    <name evidence="10" type="ORF">CQW23_31635</name>
</gene>
<dbReference type="Gene3D" id="1.10.630.10">
    <property type="entry name" value="Cytochrome P450"/>
    <property type="match status" value="1"/>
</dbReference>
<keyword evidence="4" id="KW-0349">Heme</keyword>
<dbReference type="GO" id="GO:0020037">
    <property type="term" value="F:heme binding"/>
    <property type="evidence" value="ECO:0007669"/>
    <property type="project" value="InterPro"/>
</dbReference>
<comment type="similarity">
    <text evidence="3">Belongs to the cytochrome P450 family.</text>
</comment>
<comment type="cofactor">
    <cofactor evidence="1">
        <name>heme</name>
        <dbReference type="ChEBI" id="CHEBI:30413"/>
    </cofactor>
</comment>
<reference evidence="10 11" key="1">
    <citation type="journal article" date="2017" name="Genome Biol.">
        <title>New reference genome sequences of hot pepper reveal the massive evolution of plant disease-resistance genes by retroduplication.</title>
        <authorList>
            <person name="Kim S."/>
            <person name="Park J."/>
            <person name="Yeom S.I."/>
            <person name="Kim Y.M."/>
            <person name="Seo E."/>
            <person name="Kim K.T."/>
            <person name="Kim M.S."/>
            <person name="Lee J.M."/>
            <person name="Cheong K."/>
            <person name="Shin H.S."/>
            <person name="Kim S.B."/>
            <person name="Han K."/>
            <person name="Lee J."/>
            <person name="Park M."/>
            <person name="Lee H.A."/>
            <person name="Lee H.Y."/>
            <person name="Lee Y."/>
            <person name="Oh S."/>
            <person name="Lee J.H."/>
            <person name="Choi E."/>
            <person name="Choi E."/>
            <person name="Lee S.E."/>
            <person name="Jeon J."/>
            <person name="Kim H."/>
            <person name="Choi G."/>
            <person name="Song H."/>
            <person name="Lee J."/>
            <person name="Lee S.C."/>
            <person name="Kwon J.K."/>
            <person name="Lee H.Y."/>
            <person name="Koo N."/>
            <person name="Hong Y."/>
            <person name="Kim R.W."/>
            <person name="Kang W.H."/>
            <person name="Huh J.H."/>
            <person name="Kang B.C."/>
            <person name="Yang T.J."/>
            <person name="Lee Y.H."/>
            <person name="Bennetzen J.L."/>
            <person name="Choi D."/>
        </authorList>
    </citation>
    <scope>NUCLEOTIDE SEQUENCE [LARGE SCALE GENOMIC DNA]</scope>
    <source>
        <strain evidence="11">cv. PBC81</strain>
    </source>
</reference>
<evidence type="ECO:0000256" key="3">
    <source>
        <dbReference type="ARBA" id="ARBA00010617"/>
    </source>
</evidence>
<dbReference type="GO" id="GO:0004497">
    <property type="term" value="F:monooxygenase activity"/>
    <property type="evidence" value="ECO:0007669"/>
    <property type="project" value="UniProtKB-KW"/>
</dbReference>
<comment type="subcellular location">
    <subcellularLocation>
        <location evidence="2">Membrane</location>
    </subcellularLocation>
</comment>
<keyword evidence="9" id="KW-0472">Membrane</keyword>
<evidence type="ECO:0000256" key="2">
    <source>
        <dbReference type="ARBA" id="ARBA00004370"/>
    </source>
</evidence>
<evidence type="ECO:0008006" key="12">
    <source>
        <dbReference type="Google" id="ProtNLM"/>
    </source>
</evidence>
<dbReference type="AlphaFoldDB" id="A0A2G2V6Z6"/>
<reference evidence="11" key="2">
    <citation type="journal article" date="2017" name="J. Anim. Genet.">
        <title>Multiple reference genome sequences of hot pepper reveal the massive evolution of plant disease resistance genes by retroduplication.</title>
        <authorList>
            <person name="Kim S."/>
            <person name="Park J."/>
            <person name="Yeom S.-I."/>
            <person name="Kim Y.-M."/>
            <person name="Seo E."/>
            <person name="Kim K.-T."/>
            <person name="Kim M.-S."/>
            <person name="Lee J.M."/>
            <person name="Cheong K."/>
            <person name="Shin H.-S."/>
            <person name="Kim S.-B."/>
            <person name="Han K."/>
            <person name="Lee J."/>
            <person name="Park M."/>
            <person name="Lee H.-A."/>
            <person name="Lee H.-Y."/>
            <person name="Lee Y."/>
            <person name="Oh S."/>
            <person name="Lee J.H."/>
            <person name="Choi E."/>
            <person name="Choi E."/>
            <person name="Lee S.E."/>
            <person name="Jeon J."/>
            <person name="Kim H."/>
            <person name="Choi G."/>
            <person name="Song H."/>
            <person name="Lee J."/>
            <person name="Lee S.-C."/>
            <person name="Kwon J.-K."/>
            <person name="Lee H.-Y."/>
            <person name="Koo N."/>
            <person name="Hong Y."/>
            <person name="Kim R.W."/>
            <person name="Kang W.-H."/>
            <person name="Huh J.H."/>
            <person name="Kang B.-C."/>
            <person name="Yang T.-J."/>
            <person name="Lee Y.-H."/>
            <person name="Bennetzen J.L."/>
            <person name="Choi D."/>
        </authorList>
    </citation>
    <scope>NUCLEOTIDE SEQUENCE [LARGE SCALE GENOMIC DNA]</scope>
    <source>
        <strain evidence="11">cv. PBC81</strain>
    </source>
</reference>
<sequence length="154" mass="17050">MVFGKKYVDGDLDNRGFKAIGKEVEHLAATPNLGYFFPFLGAIDLQGLTRRLKDLSKVLDEFLEKIIDEHAQSHGQKQSTDFVDTMLDIMQSGEAKFQFDRSHIKAILLFKNNKMTSKKVNSQSTASKAADSKFSAEAESILGVTFGSLEAVKA</sequence>
<dbReference type="PANTHER" id="PTHR47943">
    <property type="entry name" value="CYTOCHROME P450 93A3-LIKE"/>
    <property type="match status" value="1"/>
</dbReference>
<dbReference type="EMBL" id="MLFT02000187">
    <property type="protein sequence ID" value="PHT28761.1"/>
    <property type="molecule type" value="Genomic_DNA"/>
</dbReference>
<evidence type="ECO:0000256" key="1">
    <source>
        <dbReference type="ARBA" id="ARBA00001971"/>
    </source>
</evidence>
<evidence type="ECO:0000313" key="10">
    <source>
        <dbReference type="EMBL" id="PHT28761.1"/>
    </source>
</evidence>
<evidence type="ECO:0000256" key="7">
    <source>
        <dbReference type="ARBA" id="ARBA00023004"/>
    </source>
</evidence>
<keyword evidence="5" id="KW-0479">Metal-binding</keyword>
<comment type="caution">
    <text evidence="10">The sequence shown here is derived from an EMBL/GenBank/DDBJ whole genome shotgun (WGS) entry which is preliminary data.</text>
</comment>
<dbReference type="GO" id="GO:0016705">
    <property type="term" value="F:oxidoreductase activity, acting on paired donors, with incorporation or reduction of molecular oxygen"/>
    <property type="evidence" value="ECO:0007669"/>
    <property type="project" value="InterPro"/>
</dbReference>
<evidence type="ECO:0000256" key="5">
    <source>
        <dbReference type="ARBA" id="ARBA00022723"/>
    </source>
</evidence>
<keyword evidence="7" id="KW-0408">Iron</keyword>
<accession>A0A2G2V6Z6</accession>
<dbReference type="Proteomes" id="UP000224567">
    <property type="component" value="Unassembled WGS sequence"/>
</dbReference>
<name>A0A2G2V6Z6_CAPBA</name>
<keyword evidence="6" id="KW-0560">Oxidoreductase</keyword>
<dbReference type="GO" id="GO:0016020">
    <property type="term" value="C:membrane"/>
    <property type="evidence" value="ECO:0007669"/>
    <property type="project" value="UniProtKB-SubCell"/>
</dbReference>